<comment type="caution">
    <text evidence="2">The sequence shown here is derived from an EMBL/GenBank/DDBJ whole genome shotgun (WGS) entry which is preliminary data.</text>
</comment>
<organism evidence="2">
    <name type="scientific">Tanacetum cinerariifolium</name>
    <name type="common">Dalmatian daisy</name>
    <name type="synonym">Chrysanthemum cinerariifolium</name>
    <dbReference type="NCBI Taxonomy" id="118510"/>
    <lineage>
        <taxon>Eukaryota</taxon>
        <taxon>Viridiplantae</taxon>
        <taxon>Streptophyta</taxon>
        <taxon>Embryophyta</taxon>
        <taxon>Tracheophyta</taxon>
        <taxon>Spermatophyta</taxon>
        <taxon>Magnoliopsida</taxon>
        <taxon>eudicotyledons</taxon>
        <taxon>Gunneridae</taxon>
        <taxon>Pentapetalae</taxon>
        <taxon>asterids</taxon>
        <taxon>campanulids</taxon>
        <taxon>Asterales</taxon>
        <taxon>Asteraceae</taxon>
        <taxon>Asteroideae</taxon>
        <taxon>Anthemideae</taxon>
        <taxon>Anthemidinae</taxon>
        <taxon>Tanacetum</taxon>
    </lineage>
</organism>
<reference evidence="2" key="1">
    <citation type="journal article" date="2019" name="Sci. Rep.">
        <title>Draft genome of Tanacetum cinerariifolium, the natural source of mosquito coil.</title>
        <authorList>
            <person name="Yamashiro T."/>
            <person name="Shiraishi A."/>
            <person name="Satake H."/>
            <person name="Nakayama K."/>
        </authorList>
    </citation>
    <scope>NUCLEOTIDE SEQUENCE</scope>
</reference>
<proteinExistence type="predicted"/>
<sequence length="177" mass="19935">MSSQAGLSNWQSQMPEQSATPCWQPAFPSHPGYLSPLDLKNAFDDENEGGSDVIFLGGQFTSNYLGYENVDPEKVKREDFSDLLATTSSTLCVPDIDSRTPMGCLSREHMNTWMELLIRSRHNNTLWTVAYINTISVHPENQHFLIETDQHTIGTLDGSTRSCFCPYMLEEIIGLRV</sequence>
<feature type="region of interest" description="Disordered" evidence="1">
    <location>
        <begin position="1"/>
        <end position="22"/>
    </location>
</feature>
<evidence type="ECO:0000256" key="1">
    <source>
        <dbReference type="SAM" id="MobiDB-lite"/>
    </source>
</evidence>
<evidence type="ECO:0000313" key="2">
    <source>
        <dbReference type="EMBL" id="GEZ89153.1"/>
    </source>
</evidence>
<dbReference type="AlphaFoldDB" id="A0A699IVD5"/>
<dbReference type="EMBL" id="BKCJ010338089">
    <property type="protein sequence ID" value="GEZ89153.1"/>
    <property type="molecule type" value="Genomic_DNA"/>
</dbReference>
<name>A0A699IVD5_TANCI</name>
<feature type="compositionally biased region" description="Polar residues" evidence="1">
    <location>
        <begin position="1"/>
        <end position="21"/>
    </location>
</feature>
<protein>
    <submittedName>
        <fullName evidence="2">Uncharacterized protein</fullName>
    </submittedName>
</protein>
<accession>A0A699IVD5</accession>
<gene>
    <name evidence="2" type="ORF">Tci_561126</name>
</gene>